<keyword evidence="2" id="KW-1185">Reference proteome</keyword>
<dbReference type="EMBL" id="CAJNBJ010000021">
    <property type="protein sequence ID" value="CAE6799878.1"/>
    <property type="molecule type" value="Genomic_DNA"/>
</dbReference>
<reference evidence="1 2" key="1">
    <citation type="submission" date="2021-02" db="EMBL/GenBank/DDBJ databases">
        <authorList>
            <person name="Han P."/>
        </authorList>
    </citation>
    <scope>NUCLEOTIDE SEQUENCE [LARGE SCALE GENOMIC DNA]</scope>
    <source>
        <strain evidence="1">Candidatus Nitrospira sp. ZN2</strain>
    </source>
</reference>
<evidence type="ECO:0000313" key="1">
    <source>
        <dbReference type="EMBL" id="CAE6799878.1"/>
    </source>
</evidence>
<evidence type="ECO:0000313" key="2">
    <source>
        <dbReference type="Proteomes" id="UP000675880"/>
    </source>
</evidence>
<proteinExistence type="predicted"/>
<accession>A0ABM8SBK2</accession>
<gene>
    <name evidence="1" type="ORF">NSPZN2_80008</name>
</gene>
<protein>
    <submittedName>
        <fullName evidence="1">Uncharacterized protein</fullName>
    </submittedName>
</protein>
<sequence>MLYFKVDQRPTNAAFRDFQLGQNTKLVIISRDLKKSKEWLLMQKIARLNAGKLDNSKTL</sequence>
<name>A0ABM8SBK2_9BACT</name>
<comment type="caution">
    <text evidence="1">The sequence shown here is derived from an EMBL/GenBank/DDBJ whole genome shotgun (WGS) entry which is preliminary data.</text>
</comment>
<dbReference type="Proteomes" id="UP000675880">
    <property type="component" value="Unassembled WGS sequence"/>
</dbReference>
<organism evidence="1 2">
    <name type="scientific">Nitrospira defluvii</name>
    <dbReference type="NCBI Taxonomy" id="330214"/>
    <lineage>
        <taxon>Bacteria</taxon>
        <taxon>Pseudomonadati</taxon>
        <taxon>Nitrospirota</taxon>
        <taxon>Nitrospiria</taxon>
        <taxon>Nitrospirales</taxon>
        <taxon>Nitrospiraceae</taxon>
        <taxon>Nitrospira</taxon>
    </lineage>
</organism>